<keyword evidence="2" id="KW-1185">Reference proteome</keyword>
<name>A0ABT3THK6_9GAMM</name>
<dbReference type="Proteomes" id="UP001143362">
    <property type="component" value="Unassembled WGS sequence"/>
</dbReference>
<protein>
    <recommendedName>
        <fullName evidence="3">PhoD-like phosphatase metallophosphatase domain-containing protein</fullName>
    </recommendedName>
</protein>
<accession>A0ABT3THK6</accession>
<dbReference type="EMBL" id="SHNN01000002">
    <property type="protein sequence ID" value="MCX2981807.1"/>
    <property type="molecule type" value="Genomic_DNA"/>
</dbReference>
<reference evidence="1" key="1">
    <citation type="submission" date="2019-02" db="EMBL/GenBank/DDBJ databases">
        <authorList>
            <person name="Li S.-H."/>
        </authorList>
    </citation>
    <scope>NUCLEOTIDE SEQUENCE</scope>
    <source>
        <strain evidence="1">IMCC14734</strain>
    </source>
</reference>
<organism evidence="1 2">
    <name type="scientific">Candidatus Litorirhabdus singularis</name>
    <dbReference type="NCBI Taxonomy" id="2518993"/>
    <lineage>
        <taxon>Bacteria</taxon>
        <taxon>Pseudomonadati</taxon>
        <taxon>Pseudomonadota</taxon>
        <taxon>Gammaproteobacteria</taxon>
        <taxon>Cellvibrionales</taxon>
        <taxon>Halieaceae</taxon>
        <taxon>Candidatus Litorirhabdus</taxon>
    </lineage>
</organism>
<evidence type="ECO:0000313" key="2">
    <source>
        <dbReference type="Proteomes" id="UP001143362"/>
    </source>
</evidence>
<sequence>MGDEMSLAIRLGDATTSQQLLNVVTLKNPKDFPIAATVSKNGTVNIDSASLRLDELPDRGIWTIRVRFTDLSPWTSYTYSIVQDGKSIDGSFQTLPDNQTTPFSFIIGTCDGPNPTNPTNTYKTIRQVVENSTIPVLHMFIIDDVHYADNFTVDDPTTGFVSTGLPQDTGLAGDYAKSWAANYGLIPSEPKWMMPDRQWVYRNISCSYSGGDHAIASNWCRGDANPEGHDRMSKDCMRGPGSLEDVAGSEWDSFFGNINPDPLRAGQWYWGKEMGPVKMTLWDMSKTCEPFDSRLPTDTQCYGAQQISDHMKYLDVDTHPFKIGLHESGLTLMGQPWLEFHRTEAEAWYKDFITRPNLNGSNGSFVSIYGDNHTVHTLKLDDFWVWSPGTLGDARAVGGINAFNPDRSWGWGGIPKYGESSSKLIGDRFIHNFTMVTVHADKSPMYIDIAHIDGGRGVVKYSARLIHKSIKNQMVEL</sequence>
<proteinExistence type="predicted"/>
<evidence type="ECO:0000313" key="1">
    <source>
        <dbReference type="EMBL" id="MCX2981807.1"/>
    </source>
</evidence>
<dbReference type="RefSeq" id="WP_279245803.1">
    <property type="nucleotide sequence ID" value="NZ_SHNN01000002.1"/>
</dbReference>
<comment type="caution">
    <text evidence="1">The sequence shown here is derived from an EMBL/GenBank/DDBJ whole genome shotgun (WGS) entry which is preliminary data.</text>
</comment>
<evidence type="ECO:0008006" key="3">
    <source>
        <dbReference type="Google" id="ProtNLM"/>
    </source>
</evidence>
<gene>
    <name evidence="1" type="ORF">EYC98_13155</name>
</gene>